<evidence type="ECO:0000313" key="1">
    <source>
        <dbReference type="EMBL" id="CAG7822450.1"/>
    </source>
</evidence>
<evidence type="ECO:0000313" key="2">
    <source>
        <dbReference type="Proteomes" id="UP000708208"/>
    </source>
</evidence>
<comment type="caution">
    <text evidence="1">The sequence shown here is derived from an EMBL/GenBank/DDBJ whole genome shotgun (WGS) entry which is preliminary data.</text>
</comment>
<sequence length="96" mass="11139">MSLIEMIDSQGQFFVMQTLRTNLRTSENFQLHEHTWCSTRYVLFIAALLCLSKAACPRTTSYFSNFSLNNNNDHRYYQQGVCGKIPGNSPSKWNHK</sequence>
<keyword evidence="2" id="KW-1185">Reference proteome</keyword>
<reference evidence="1" key="1">
    <citation type="submission" date="2021-06" db="EMBL/GenBank/DDBJ databases">
        <authorList>
            <person name="Hodson N. C."/>
            <person name="Mongue J. A."/>
            <person name="Jaron S. K."/>
        </authorList>
    </citation>
    <scope>NUCLEOTIDE SEQUENCE</scope>
</reference>
<dbReference type="EMBL" id="CAJVCH010526353">
    <property type="protein sequence ID" value="CAG7822450.1"/>
    <property type="molecule type" value="Genomic_DNA"/>
</dbReference>
<accession>A0A8J2PU26</accession>
<protein>
    <submittedName>
        <fullName evidence="1">Uncharacterized protein</fullName>
    </submittedName>
</protein>
<name>A0A8J2PU26_9HEXA</name>
<proteinExistence type="predicted"/>
<dbReference type="AlphaFoldDB" id="A0A8J2PU26"/>
<organism evidence="1 2">
    <name type="scientific">Allacma fusca</name>
    <dbReference type="NCBI Taxonomy" id="39272"/>
    <lineage>
        <taxon>Eukaryota</taxon>
        <taxon>Metazoa</taxon>
        <taxon>Ecdysozoa</taxon>
        <taxon>Arthropoda</taxon>
        <taxon>Hexapoda</taxon>
        <taxon>Collembola</taxon>
        <taxon>Symphypleona</taxon>
        <taxon>Sminthuridae</taxon>
        <taxon>Allacma</taxon>
    </lineage>
</organism>
<gene>
    <name evidence="1" type="ORF">AFUS01_LOCUS32722</name>
</gene>
<dbReference type="Proteomes" id="UP000708208">
    <property type="component" value="Unassembled WGS sequence"/>
</dbReference>